<evidence type="ECO:0000313" key="2">
    <source>
        <dbReference type="Proteomes" id="UP001345963"/>
    </source>
</evidence>
<evidence type="ECO:0008006" key="3">
    <source>
        <dbReference type="Google" id="ProtNLM"/>
    </source>
</evidence>
<organism evidence="1 2">
    <name type="scientific">Ataeniobius toweri</name>
    <dbReference type="NCBI Taxonomy" id="208326"/>
    <lineage>
        <taxon>Eukaryota</taxon>
        <taxon>Metazoa</taxon>
        <taxon>Chordata</taxon>
        <taxon>Craniata</taxon>
        <taxon>Vertebrata</taxon>
        <taxon>Euteleostomi</taxon>
        <taxon>Actinopterygii</taxon>
        <taxon>Neopterygii</taxon>
        <taxon>Teleostei</taxon>
        <taxon>Neoteleostei</taxon>
        <taxon>Acanthomorphata</taxon>
        <taxon>Ovalentaria</taxon>
        <taxon>Atherinomorphae</taxon>
        <taxon>Cyprinodontiformes</taxon>
        <taxon>Goodeidae</taxon>
        <taxon>Ataeniobius</taxon>
    </lineage>
</organism>
<comment type="caution">
    <text evidence="1">The sequence shown here is derived from an EMBL/GenBank/DDBJ whole genome shotgun (WGS) entry which is preliminary data.</text>
</comment>
<name>A0ABU7CA72_9TELE</name>
<gene>
    <name evidence="1" type="ORF">ATANTOWER_016512</name>
</gene>
<reference evidence="1 2" key="1">
    <citation type="submission" date="2021-07" db="EMBL/GenBank/DDBJ databases">
        <authorList>
            <person name="Palmer J.M."/>
        </authorList>
    </citation>
    <scope>NUCLEOTIDE SEQUENCE [LARGE SCALE GENOMIC DNA]</scope>
    <source>
        <strain evidence="1 2">AT_MEX2019</strain>
        <tissue evidence="1">Muscle</tissue>
    </source>
</reference>
<dbReference type="EMBL" id="JAHUTI010082090">
    <property type="protein sequence ID" value="MED6259066.1"/>
    <property type="molecule type" value="Genomic_DNA"/>
</dbReference>
<proteinExistence type="predicted"/>
<evidence type="ECO:0000313" key="1">
    <source>
        <dbReference type="EMBL" id="MED6259066.1"/>
    </source>
</evidence>
<sequence>MEFLCLFVLPSVHPDIASTQPDCPGHLPPCCNRRARRRPGSSYPCRPAGPVACRPPLHDPASSVSELAHTTRGFCDAPAPPLFSTHPSTHVKLGICVHLNSLVPAELVFFPCG</sequence>
<protein>
    <recommendedName>
        <fullName evidence="3">Secreted protein</fullName>
    </recommendedName>
</protein>
<accession>A0ABU7CA72</accession>
<dbReference type="Proteomes" id="UP001345963">
    <property type="component" value="Unassembled WGS sequence"/>
</dbReference>
<keyword evidence="2" id="KW-1185">Reference proteome</keyword>